<dbReference type="AlphaFoldDB" id="A0AAN9EAG9"/>
<accession>A0AAN9EAG9</accession>
<evidence type="ECO:0000313" key="9">
    <source>
        <dbReference type="Proteomes" id="UP001372338"/>
    </source>
</evidence>
<evidence type="ECO:0000313" key="8">
    <source>
        <dbReference type="EMBL" id="KAK7252154.1"/>
    </source>
</evidence>
<protein>
    <recommendedName>
        <fullName evidence="1">E2 ubiquitin-conjugating enzyme</fullName>
        <ecNumber evidence="1">2.3.2.23</ecNumber>
    </recommendedName>
</protein>
<evidence type="ECO:0000256" key="1">
    <source>
        <dbReference type="ARBA" id="ARBA00012486"/>
    </source>
</evidence>
<organism evidence="8 9">
    <name type="scientific">Crotalaria pallida</name>
    <name type="common">Smooth rattlebox</name>
    <name type="synonym">Crotalaria striata</name>
    <dbReference type="NCBI Taxonomy" id="3830"/>
    <lineage>
        <taxon>Eukaryota</taxon>
        <taxon>Viridiplantae</taxon>
        <taxon>Streptophyta</taxon>
        <taxon>Embryophyta</taxon>
        <taxon>Tracheophyta</taxon>
        <taxon>Spermatophyta</taxon>
        <taxon>Magnoliopsida</taxon>
        <taxon>eudicotyledons</taxon>
        <taxon>Gunneridae</taxon>
        <taxon>Pentapetalae</taxon>
        <taxon>rosids</taxon>
        <taxon>fabids</taxon>
        <taxon>Fabales</taxon>
        <taxon>Fabaceae</taxon>
        <taxon>Papilionoideae</taxon>
        <taxon>50 kb inversion clade</taxon>
        <taxon>genistoids sensu lato</taxon>
        <taxon>core genistoids</taxon>
        <taxon>Crotalarieae</taxon>
        <taxon>Crotalaria</taxon>
    </lineage>
</organism>
<gene>
    <name evidence="8" type="ORF">RIF29_35913</name>
</gene>
<dbReference type="InterPro" id="IPR000608">
    <property type="entry name" value="UBC"/>
</dbReference>
<evidence type="ECO:0000259" key="7">
    <source>
        <dbReference type="PROSITE" id="PS50127"/>
    </source>
</evidence>
<dbReference type="InterPro" id="IPR057734">
    <property type="entry name" value="UBE2O-like_SH3-C"/>
</dbReference>
<dbReference type="PROSITE" id="PS50127">
    <property type="entry name" value="UBC_2"/>
    <property type="match status" value="1"/>
</dbReference>
<dbReference type="Pfam" id="PF00179">
    <property type="entry name" value="UQ_con"/>
    <property type="match status" value="1"/>
</dbReference>
<dbReference type="Proteomes" id="UP001372338">
    <property type="component" value="Unassembled WGS sequence"/>
</dbReference>
<dbReference type="InterPro" id="IPR016135">
    <property type="entry name" value="UBQ-conjugating_enzyme/RWD"/>
</dbReference>
<dbReference type="InterPro" id="IPR057733">
    <property type="entry name" value="UBE2O-like_SH3-B"/>
</dbReference>
<evidence type="ECO:0000256" key="2">
    <source>
        <dbReference type="ARBA" id="ARBA00022679"/>
    </source>
</evidence>
<dbReference type="FunFam" id="3.10.110.10:FF:000028">
    <property type="entry name" value="Probable ubiquitin-conjugating enzyme E2 23"/>
    <property type="match status" value="1"/>
</dbReference>
<dbReference type="SUPFAM" id="SSF54495">
    <property type="entry name" value="UBC-like"/>
    <property type="match status" value="1"/>
</dbReference>
<dbReference type="EC" id="2.3.2.23" evidence="1"/>
<evidence type="ECO:0000256" key="6">
    <source>
        <dbReference type="SAM" id="MobiDB-lite"/>
    </source>
</evidence>
<dbReference type="Pfam" id="PF23043">
    <property type="entry name" value="SH3-B_UBE2O"/>
    <property type="match status" value="1"/>
</dbReference>
<dbReference type="InterPro" id="IPR057735">
    <property type="entry name" value="UBE2O-like_tSH3-B"/>
</dbReference>
<proteinExistence type="predicted"/>
<dbReference type="GO" id="GO:0061631">
    <property type="term" value="F:ubiquitin conjugating enzyme activity"/>
    <property type="evidence" value="ECO:0007669"/>
    <property type="project" value="UniProtKB-EC"/>
</dbReference>
<sequence length="942" mass="105528">MAKAFLYILALGFEASIGLRRHILSMDALTSDSDWETFSDSGSSEDQEEIDFLYGGHARSILSSLEESIGKIDDFLSFERTFFHGDVVCSLSDPSGQMGRVTSVQVFVDLENVQGKVLKNVCSKKLLKIRSISEGDYVIKGPWLGQVKRVVDNVTVLFDDGTKCDIIASEKENILPLLRNFPEDSEYPYYPGQRVKVKSSSASFKRNGWLCGTWRENQDEGTVCAVEAGLVYVNWNASVLMGCNLNVNAPECWQESKNLTVLSCFPHANWQLGDWCMLSVANQKEQIIQDAPTSDFRMEHSMESGNKRRNRSSYMGDLFIIGKIKTKVDIVWQNGDYTLGLDPENLQPVNIINTHEFWPHQFVQEKGASYDPLKHSSQRWGVVQCVDAKEHIVKVQWKTVSISNQDSLAGEKMGETVSAYELVEHPEYSFCFGDIVFKAAQKQHGNQAEKDNSKSATDVKAEAAQKDRSQSGHHYKFPGDCFLCCIGNVIGFKDGEVEVKWASGFTTKVAPYEIFRIDKHEGSTASPIPYEAQLTQDMNEHGSPPSEKKGKDSSSCDGSSEKYPLECSSFSLPRAAFELLSSIKASIVQALGGTSLYGAVSSAPTFEEVNGSDFLDKKDLQTSDLCTDSQPMTELQSTQECTSYPQVIRIHEKNDYPFSLDSSSSDQFKQFDIIENCSDHYFFDEGKGLKLSQVKRGWVKKVQQEWSILEKNLPETIFVRVFEERMDLMRAAIVGASGTPYHDGLFFFDICFPPEYPNEPPMVHYNSGGLRLNPNLYESGKICLSLLNTWTGTGSEVWNPGASTILQVLLSLQALVLNDKPYFNEAGYDQQIGRAEGEKNSVSYNENAFLVTSKSMLYLLRKPPKHFESLVEEHFRRRSQHILLACKAYLEGAPVGCDFGKNEHENQKGTSTGFKIMLAKLFPMLVEAFSDKGIDCSQFIDV</sequence>
<evidence type="ECO:0000256" key="3">
    <source>
        <dbReference type="ARBA" id="ARBA00022741"/>
    </source>
</evidence>
<feature type="compositionally biased region" description="Basic and acidic residues" evidence="6">
    <location>
        <begin position="546"/>
        <end position="557"/>
    </location>
</feature>
<dbReference type="Pfam" id="PF23046">
    <property type="entry name" value="tSH3-B_UBE2O"/>
    <property type="match status" value="1"/>
</dbReference>
<dbReference type="SMART" id="SM00212">
    <property type="entry name" value="UBCc"/>
    <property type="match status" value="1"/>
</dbReference>
<keyword evidence="2" id="KW-0808">Transferase</keyword>
<reference evidence="8 9" key="1">
    <citation type="submission" date="2024-01" db="EMBL/GenBank/DDBJ databases">
        <title>The genomes of 5 underutilized Papilionoideae crops provide insights into root nodulation and disease resistanc.</title>
        <authorList>
            <person name="Yuan L."/>
        </authorList>
    </citation>
    <scope>NUCLEOTIDE SEQUENCE [LARGE SCALE GENOMIC DNA]</scope>
    <source>
        <strain evidence="8">ZHUSHIDOU_FW_LH</strain>
        <tissue evidence="8">Leaf</tissue>
    </source>
</reference>
<keyword evidence="4" id="KW-0833">Ubl conjugation pathway</keyword>
<feature type="domain" description="UBC core" evidence="7">
    <location>
        <begin position="697"/>
        <end position="857"/>
    </location>
</feature>
<name>A0AAN9EAG9_CROPI</name>
<dbReference type="EMBL" id="JAYWIO010000007">
    <property type="protein sequence ID" value="KAK7252154.1"/>
    <property type="molecule type" value="Genomic_DNA"/>
</dbReference>
<feature type="region of interest" description="Disordered" evidence="6">
    <location>
        <begin position="536"/>
        <end position="557"/>
    </location>
</feature>
<evidence type="ECO:0000256" key="4">
    <source>
        <dbReference type="ARBA" id="ARBA00022786"/>
    </source>
</evidence>
<feature type="region of interest" description="Disordered" evidence="6">
    <location>
        <begin position="443"/>
        <end position="472"/>
    </location>
</feature>
<dbReference type="PANTHER" id="PTHR46116">
    <property type="entry name" value="(E3-INDEPENDENT) E2 UBIQUITIN-CONJUGATING ENZYME"/>
    <property type="match status" value="1"/>
</dbReference>
<keyword evidence="5" id="KW-0067">ATP-binding</keyword>
<keyword evidence="9" id="KW-1185">Reference proteome</keyword>
<keyword evidence="3" id="KW-0547">Nucleotide-binding</keyword>
<dbReference type="Gene3D" id="3.10.110.10">
    <property type="entry name" value="Ubiquitin Conjugating Enzyme"/>
    <property type="match status" value="1"/>
</dbReference>
<feature type="compositionally biased region" description="Basic and acidic residues" evidence="6">
    <location>
        <begin position="447"/>
        <end position="470"/>
    </location>
</feature>
<evidence type="ECO:0000256" key="5">
    <source>
        <dbReference type="ARBA" id="ARBA00022840"/>
    </source>
</evidence>
<comment type="caution">
    <text evidence="8">The sequence shown here is derived from an EMBL/GenBank/DDBJ whole genome shotgun (WGS) entry which is preliminary data.</text>
</comment>
<dbReference type="PANTHER" id="PTHR46116:SF15">
    <property type="entry name" value="(E3-INDEPENDENT) E2 UBIQUITIN-CONJUGATING ENZYME"/>
    <property type="match status" value="1"/>
</dbReference>
<dbReference type="GO" id="GO:0005524">
    <property type="term" value="F:ATP binding"/>
    <property type="evidence" value="ECO:0007669"/>
    <property type="project" value="UniProtKB-KW"/>
</dbReference>
<dbReference type="Pfam" id="PF23044">
    <property type="entry name" value="SH3-C_UBE2O"/>
    <property type="match status" value="1"/>
</dbReference>
<dbReference type="CDD" id="cd23837">
    <property type="entry name" value="UBCc_UBE2O"/>
    <property type="match status" value="1"/>
</dbReference>